<dbReference type="Pfam" id="PF19279">
    <property type="entry name" value="YegS_C"/>
    <property type="match status" value="1"/>
</dbReference>
<feature type="domain" description="DAGKc" evidence="5">
    <location>
        <begin position="1"/>
        <end position="128"/>
    </location>
</feature>
<name>A0ABP7NB33_9BACT</name>
<dbReference type="PANTHER" id="PTHR12358">
    <property type="entry name" value="SPHINGOSINE KINASE"/>
    <property type="match status" value="1"/>
</dbReference>
<comment type="caution">
    <text evidence="6">The sequence shown here is derived from an EMBL/GenBank/DDBJ whole genome shotgun (WGS) entry which is preliminary data.</text>
</comment>
<evidence type="ECO:0000259" key="5">
    <source>
        <dbReference type="PROSITE" id="PS50146"/>
    </source>
</evidence>
<accession>A0ABP7NB33</accession>
<dbReference type="PANTHER" id="PTHR12358:SF106">
    <property type="entry name" value="LIPID KINASE YEGS"/>
    <property type="match status" value="1"/>
</dbReference>
<keyword evidence="1" id="KW-0808">Transferase</keyword>
<gene>
    <name evidence="6" type="ORF">GCM10022406_26940</name>
</gene>
<organism evidence="6 7">
    <name type="scientific">Hymenobacter algoricola</name>
    <dbReference type="NCBI Taxonomy" id="486267"/>
    <lineage>
        <taxon>Bacteria</taxon>
        <taxon>Pseudomonadati</taxon>
        <taxon>Bacteroidota</taxon>
        <taxon>Cytophagia</taxon>
        <taxon>Cytophagales</taxon>
        <taxon>Hymenobacteraceae</taxon>
        <taxon>Hymenobacter</taxon>
    </lineage>
</organism>
<dbReference type="SUPFAM" id="SSF111331">
    <property type="entry name" value="NAD kinase/diacylglycerol kinase-like"/>
    <property type="match status" value="1"/>
</dbReference>
<dbReference type="SMART" id="SM00046">
    <property type="entry name" value="DAGKc"/>
    <property type="match status" value="1"/>
</dbReference>
<dbReference type="Pfam" id="PF00781">
    <property type="entry name" value="DAGK_cat"/>
    <property type="match status" value="1"/>
</dbReference>
<dbReference type="Gene3D" id="3.40.50.10330">
    <property type="entry name" value="Probable inorganic polyphosphate/atp-NAD kinase, domain 1"/>
    <property type="match status" value="1"/>
</dbReference>
<keyword evidence="2" id="KW-0547">Nucleotide-binding</keyword>
<sequence length="296" mass="32326">MRHLLFVLNPISGDIDKSALEATIADFCTGHGRQARFFHTSGAQDAAKLRTALAHHSYDAVFACGGDGTVNLVAQVLSGTELILGILPLGSGNGMAKDLGIPQALDEALELIWRHSVSRVDTLRIDGHFSVHLADLGFNALVVERFCSSATRGPSTYVRIATQEYLDYEPATYRIQTDRELFEGPAFMVTMANGRTFGSNVVINPGSRLDDGEFEICIIAPFAGTAALGILYQLYTEDFDASAYTQRLRCWWAEIEVVGQQQVLGQVDGEPLQLTTPIRTEIIPRSLRILTPPVAE</sequence>
<keyword evidence="4" id="KW-0067">ATP-binding</keyword>
<proteinExistence type="predicted"/>
<evidence type="ECO:0000313" key="7">
    <source>
        <dbReference type="Proteomes" id="UP001499909"/>
    </source>
</evidence>
<dbReference type="GO" id="GO:0016301">
    <property type="term" value="F:kinase activity"/>
    <property type="evidence" value="ECO:0007669"/>
    <property type="project" value="UniProtKB-KW"/>
</dbReference>
<dbReference type="Gene3D" id="2.60.200.40">
    <property type="match status" value="1"/>
</dbReference>
<evidence type="ECO:0000256" key="4">
    <source>
        <dbReference type="ARBA" id="ARBA00022840"/>
    </source>
</evidence>
<protein>
    <submittedName>
        <fullName evidence="6">Diacylglycerol kinase family lipid kinase</fullName>
    </submittedName>
</protein>
<evidence type="ECO:0000256" key="1">
    <source>
        <dbReference type="ARBA" id="ARBA00022679"/>
    </source>
</evidence>
<dbReference type="PROSITE" id="PS50146">
    <property type="entry name" value="DAGK"/>
    <property type="match status" value="1"/>
</dbReference>
<evidence type="ECO:0000256" key="2">
    <source>
        <dbReference type="ARBA" id="ARBA00022741"/>
    </source>
</evidence>
<dbReference type="EMBL" id="BAABDH010000041">
    <property type="protein sequence ID" value="GAA3941666.1"/>
    <property type="molecule type" value="Genomic_DNA"/>
</dbReference>
<keyword evidence="3 6" id="KW-0418">Kinase</keyword>
<dbReference type="InterPro" id="IPR050187">
    <property type="entry name" value="Lipid_Phosphate_FormReg"/>
</dbReference>
<dbReference type="InterPro" id="IPR017438">
    <property type="entry name" value="ATP-NAD_kinase_N"/>
</dbReference>
<evidence type="ECO:0000256" key="3">
    <source>
        <dbReference type="ARBA" id="ARBA00022777"/>
    </source>
</evidence>
<reference evidence="7" key="1">
    <citation type="journal article" date="2019" name="Int. J. Syst. Evol. Microbiol.">
        <title>The Global Catalogue of Microorganisms (GCM) 10K type strain sequencing project: providing services to taxonomists for standard genome sequencing and annotation.</title>
        <authorList>
            <consortium name="The Broad Institute Genomics Platform"/>
            <consortium name="The Broad Institute Genome Sequencing Center for Infectious Disease"/>
            <person name="Wu L."/>
            <person name="Ma J."/>
        </authorList>
    </citation>
    <scope>NUCLEOTIDE SEQUENCE [LARGE SCALE GENOMIC DNA]</scope>
    <source>
        <strain evidence="7">JCM 17214</strain>
    </source>
</reference>
<dbReference type="InterPro" id="IPR016064">
    <property type="entry name" value="NAD/diacylglycerol_kinase_sf"/>
</dbReference>
<dbReference type="InterPro" id="IPR001206">
    <property type="entry name" value="Diacylglycerol_kinase_cat_dom"/>
</dbReference>
<dbReference type="InterPro" id="IPR045540">
    <property type="entry name" value="YegS/DAGK_C"/>
</dbReference>
<evidence type="ECO:0000313" key="6">
    <source>
        <dbReference type="EMBL" id="GAA3941666.1"/>
    </source>
</evidence>
<dbReference type="Proteomes" id="UP001499909">
    <property type="component" value="Unassembled WGS sequence"/>
</dbReference>
<keyword evidence="7" id="KW-1185">Reference proteome</keyword>